<evidence type="ECO:0000259" key="1">
    <source>
        <dbReference type="SMART" id="SM00587"/>
    </source>
</evidence>
<keyword evidence="3" id="KW-1185">Reference proteome</keyword>
<proteinExistence type="predicted"/>
<organism evidence="2 3">
    <name type="scientific">Amphibalanus amphitrite</name>
    <name type="common">Striped barnacle</name>
    <name type="synonym">Balanus amphitrite</name>
    <dbReference type="NCBI Taxonomy" id="1232801"/>
    <lineage>
        <taxon>Eukaryota</taxon>
        <taxon>Metazoa</taxon>
        <taxon>Ecdysozoa</taxon>
        <taxon>Arthropoda</taxon>
        <taxon>Crustacea</taxon>
        <taxon>Multicrustacea</taxon>
        <taxon>Cirripedia</taxon>
        <taxon>Thoracica</taxon>
        <taxon>Thoracicalcarea</taxon>
        <taxon>Balanomorpha</taxon>
        <taxon>Balanoidea</taxon>
        <taxon>Balanidae</taxon>
        <taxon>Amphibalaninae</taxon>
        <taxon>Amphibalanus</taxon>
    </lineage>
</organism>
<dbReference type="InterPro" id="IPR015897">
    <property type="entry name" value="CHK_kinase-like"/>
</dbReference>
<dbReference type="Pfam" id="PF02958">
    <property type="entry name" value="EcKL"/>
    <property type="match status" value="1"/>
</dbReference>
<dbReference type="Proteomes" id="UP000440578">
    <property type="component" value="Unassembled WGS sequence"/>
</dbReference>
<evidence type="ECO:0000313" key="3">
    <source>
        <dbReference type="Proteomes" id="UP000440578"/>
    </source>
</evidence>
<dbReference type="EMBL" id="VIIS01000175">
    <property type="protein sequence ID" value="KAF0312365.1"/>
    <property type="molecule type" value="Genomic_DNA"/>
</dbReference>
<dbReference type="SUPFAM" id="SSF56112">
    <property type="entry name" value="Protein kinase-like (PK-like)"/>
    <property type="match status" value="1"/>
</dbReference>
<gene>
    <name evidence="2" type="ORF">FJT64_016881</name>
</gene>
<evidence type="ECO:0000313" key="2">
    <source>
        <dbReference type="EMBL" id="KAF0312365.1"/>
    </source>
</evidence>
<dbReference type="Gene3D" id="3.90.1200.10">
    <property type="match status" value="1"/>
</dbReference>
<dbReference type="AlphaFoldDB" id="A0A6A4WZF8"/>
<name>A0A6A4WZF8_AMPAM</name>
<dbReference type="InterPro" id="IPR011009">
    <property type="entry name" value="Kinase-like_dom_sf"/>
</dbReference>
<reference evidence="2 3" key="1">
    <citation type="submission" date="2019-07" db="EMBL/GenBank/DDBJ databases">
        <title>Draft genome assembly of a fouling barnacle, Amphibalanus amphitrite (Darwin, 1854): The first reference genome for Thecostraca.</title>
        <authorList>
            <person name="Kim W."/>
        </authorList>
    </citation>
    <scope>NUCLEOTIDE SEQUENCE [LARGE SCALE GENOMIC DNA]</scope>
    <source>
        <strain evidence="2">SNU_AA5</strain>
        <tissue evidence="2">Soma without cirri and trophi</tissue>
    </source>
</reference>
<dbReference type="PANTHER" id="PTHR11012">
    <property type="entry name" value="PROTEIN KINASE-LIKE DOMAIN-CONTAINING"/>
    <property type="match status" value="1"/>
</dbReference>
<dbReference type="OrthoDB" id="6342691at2759"/>
<feature type="domain" description="CHK kinase-like" evidence="1">
    <location>
        <begin position="154"/>
        <end position="341"/>
    </location>
</feature>
<comment type="caution">
    <text evidence="2">The sequence shown here is derived from an EMBL/GenBank/DDBJ whole genome shotgun (WGS) entry which is preliminary data.</text>
</comment>
<dbReference type="InterPro" id="IPR004119">
    <property type="entry name" value="EcKL"/>
</dbReference>
<protein>
    <recommendedName>
        <fullName evidence="1">CHK kinase-like domain-containing protein</fullName>
    </recommendedName>
</protein>
<accession>A0A6A4WZF8</accession>
<sequence>MSGASQTVQALPVDLARPAAATLIPTSVDDLTSGWLESILRRRHGDRYNICAHDSYGLKGNQIAACSDMRCFTARGHVLGQEVIDHVIVKLLPENELMRRVVIDHRMSHCETMIYKELLPQLVAFERLHGSSDIQDMTVSCLYAEVLDEPDCAIVLENVQKKGYWTTESLQLEKPQLNAAVRSLARFAATSHCWLQETGTVELPYLLENHLSDGAQVSDFIRIGITKVADRLERLGQNLLLQKLADMQQASVRLLNAFLQRTPDFGVLCHGDFRDGNLLLRETPDGDWQVRAVDWQASRLGSPALDLLYLMLFSIPRRVMAEVEGDVLAVYRRHFNAKLAELGCDRRYSAAQLRSDFTAAKLVGLVWCLAAIQFWDRVPGWVEHTVDLALEVDALGLLDNIQ</sequence>
<dbReference type="PANTHER" id="PTHR11012:SF30">
    <property type="entry name" value="PROTEIN KINASE-LIKE DOMAIN-CONTAINING"/>
    <property type="match status" value="1"/>
</dbReference>
<dbReference type="SMART" id="SM00587">
    <property type="entry name" value="CHK"/>
    <property type="match status" value="1"/>
</dbReference>